<dbReference type="RefSeq" id="WP_019232430.1">
    <property type="nucleotide sequence ID" value="NZ_CAAAHR010000041.1"/>
</dbReference>
<evidence type="ECO:0008006" key="3">
    <source>
        <dbReference type="Google" id="ProtNLM"/>
    </source>
</evidence>
<dbReference type="Proteomes" id="UP000192511">
    <property type="component" value="Unassembled WGS sequence"/>
</dbReference>
<name>A0AAX0WTZ8_9GAMM</name>
<dbReference type="EMBL" id="NBTX02000004">
    <property type="protein sequence ID" value="PNL61886.1"/>
    <property type="molecule type" value="Genomic_DNA"/>
</dbReference>
<proteinExistence type="predicted"/>
<sequence>MNAIKENIVNNPLEFQTFIAHRNRAGDHVIIVKNENAINDADLIDIISKDLNNLSEQHQIKLANQYVRIYSPWNDPGQGYYFPMYLESDPDSEIDVPFEYMDIKNINNPNYWSIQDQFYTTYDSSSAIIQKKLVQCISYRKLREHWNNYVVNGETLFRSSERYHLYDQRFSELSHIISNSDECLSDKELMTSIKTFHSRWGNNIAMKNSSMAAQMYVDIENQYHLNHLEETYLYFRSEIKHHNRQLLLSYIGTFATEYYKKYGKQLKLVQCVPIDFDFHELKSILNSNVKTVSVHEENEVSQFTSRDHYILVYESVAEASMMFEKIQKLGLLPTPHKMYHRINQFTDDSSLIPVVDRHGKSIYRREQPPEFASLEELINCTVYQKYKKLAGINNPELPFLPIHVNAITSMLEALNNHIKNQSVASHRRELLKHSYQFIFEYMMFATLYFKDHRRWVNTYEWLMEELNFILAVLEPYGMDDFQFIMRDNMKHCHSDPALLRPIDHNEMTYHFGLYNSGMRACFEAVSAARQTCKSSTPSIVYLDNIYYETAEALTLFHAEKCSYRAQGKINNPDADIYVMNMEASLALSEENIYSVDVNHFIDELFLKRTNKLPVTLILDSTLVDIGGQKVTNILLQHQNKIMDGSLNLVFVHSLQKYGLLGSDKVEAGMVWSINNPQFFSNYNTLISSAERQNHYFDRQLVCHIAKHAFQPLKQAMLTSFKNGKIIRNILRHNQHSYAIDELKDSPFYFSKTSVPNTSPYRYFLCRSSFGFPHSVATRISNTPGTTFFYDRIAAGMEGESKLNLLTTMADYPHKGRAALIEFINLLCISEKYANTDSFAHLLEKVVNVISEPRFRNLLCEQYCKVIACINGIIEYDNTVDSLPHKIHLFHLLNIVLRLHAVPLPPEIYNKLHSEMNRIKTLTIDKMSDKLFSLSSLPLSRFIHVSKNKIDIEISYLEGLQQILTLYVNKQNQMIIRSALQAIDDYLLTQNHAKFQELPKKMDLVFKICDSINAICTEKHLYDDLKKRLSTIKRSSMDNRNQPLIIVENSCHNANRSVHVFFDTLTDTMDFVKMAGIDNGKMKLVDLIDAERRYSKDPLIASMYSRYVINISIEKYVDLLLHDTNQPQEKRILPIHNSKKILTHCQEAKQYYQNTMARDVASEQTVNTYLGA</sequence>
<evidence type="ECO:0000313" key="1">
    <source>
        <dbReference type="EMBL" id="PNL61886.1"/>
    </source>
</evidence>
<dbReference type="AlphaFoldDB" id="A0AAX0WTZ8"/>
<protein>
    <recommendedName>
        <fullName evidence="3">SidE PDE domain-containing protein</fullName>
    </recommendedName>
</protein>
<gene>
    <name evidence="1" type="ORF">A6J39_012055</name>
</gene>
<organism evidence="1 2">
    <name type="scientific">Legionella anisa</name>
    <dbReference type="NCBI Taxonomy" id="28082"/>
    <lineage>
        <taxon>Bacteria</taxon>
        <taxon>Pseudomonadati</taxon>
        <taxon>Pseudomonadota</taxon>
        <taxon>Gammaproteobacteria</taxon>
        <taxon>Legionellales</taxon>
        <taxon>Legionellaceae</taxon>
        <taxon>Legionella</taxon>
    </lineage>
</organism>
<accession>A0AAX0WTZ8</accession>
<reference evidence="1" key="1">
    <citation type="submission" date="2017-12" db="EMBL/GenBank/DDBJ databases">
        <title>FDA dAtabase for Regulatory Grade micrObial Sequences (FDA-ARGOS): Supporting development and validation of Infectious Disease Dx tests.</title>
        <authorList>
            <person name="Kerrigan L."/>
            <person name="Tallon L.J."/>
            <person name="Sadzewicz L."/>
            <person name="Sengamalay N."/>
            <person name="Ott S."/>
            <person name="Godinez A."/>
            <person name="Nagaraj S."/>
            <person name="Vavikolanu K."/>
            <person name="Vyas G."/>
            <person name="Nadendla S."/>
            <person name="Aluvathingal J."/>
            <person name="Sichtig H."/>
        </authorList>
    </citation>
    <scope>NUCLEOTIDE SEQUENCE [LARGE SCALE GENOMIC DNA]</scope>
    <source>
        <strain evidence="1">FDAARGOS_200</strain>
    </source>
</reference>
<evidence type="ECO:0000313" key="2">
    <source>
        <dbReference type="Proteomes" id="UP000192511"/>
    </source>
</evidence>
<dbReference type="GeneID" id="98065779"/>
<keyword evidence="2" id="KW-1185">Reference proteome</keyword>
<comment type="caution">
    <text evidence="1">The sequence shown here is derived from an EMBL/GenBank/DDBJ whole genome shotgun (WGS) entry which is preliminary data.</text>
</comment>